<name>A0AAN9TFB0_9HEMI</name>
<comment type="caution">
    <text evidence="2">The sequence shown here is derived from an EMBL/GenBank/DDBJ whole genome shotgun (WGS) entry which is preliminary data.</text>
</comment>
<dbReference type="Proteomes" id="UP001367676">
    <property type="component" value="Unassembled WGS sequence"/>
</dbReference>
<feature type="compositionally biased region" description="Low complexity" evidence="1">
    <location>
        <begin position="112"/>
        <end position="152"/>
    </location>
</feature>
<evidence type="ECO:0000256" key="1">
    <source>
        <dbReference type="SAM" id="MobiDB-lite"/>
    </source>
</evidence>
<sequence>MEVADNQHPIDLSPKCRYYEDSRPCMKSAISSSRPLPDLIPIRILQDAASPPAHSSRPFSSFSSSPFSSTSSFSSKRDRQLLECFRSCNQSLMGLQVKDRSRDRKDSFRYRGSPTGSSSMMSSPTSPSTSPFSSSSSSPMSPFSNSSPSYGSKMRKSKSDTRIAMPSCFGPTEYTFGGRTPTASNSLNVVPMDRNIAITRSDGIGKYAAQRDRACFDSSCFSESKRERRSDEDEISSSVFHSNSNKYVRQGPGVSLSTIQSLRKMLDKRKSMQKDVVSTFVQLSQFSSRCPNFRLVVSFFVSHFSSRCPNFRLVVSIFVQMSHFSSRCLNFRPDVSFIVQISQFSSRCLIFRLDVPIFV</sequence>
<reference evidence="2 3" key="1">
    <citation type="submission" date="2024-03" db="EMBL/GenBank/DDBJ databases">
        <title>Adaptation during the transition from Ophiocordyceps entomopathogen to insect associate is accompanied by gene loss and intensified selection.</title>
        <authorList>
            <person name="Ward C.M."/>
            <person name="Onetto C.A."/>
            <person name="Borneman A.R."/>
        </authorList>
    </citation>
    <scope>NUCLEOTIDE SEQUENCE [LARGE SCALE GENOMIC DNA]</scope>
    <source>
        <strain evidence="2">AWRI1</strain>
        <tissue evidence="2">Single Adult Female</tissue>
    </source>
</reference>
<dbReference type="AlphaFoldDB" id="A0AAN9TFB0"/>
<protein>
    <submittedName>
        <fullName evidence="2">Uncharacterized protein</fullName>
    </submittedName>
</protein>
<accession>A0AAN9TFB0</accession>
<evidence type="ECO:0000313" key="2">
    <source>
        <dbReference type="EMBL" id="KAK7582166.1"/>
    </source>
</evidence>
<proteinExistence type="predicted"/>
<feature type="region of interest" description="Disordered" evidence="1">
    <location>
        <begin position="49"/>
        <end position="73"/>
    </location>
</feature>
<feature type="region of interest" description="Disordered" evidence="1">
    <location>
        <begin position="96"/>
        <end position="164"/>
    </location>
</feature>
<dbReference type="EMBL" id="JBBCAQ010000033">
    <property type="protein sequence ID" value="KAK7582166.1"/>
    <property type="molecule type" value="Genomic_DNA"/>
</dbReference>
<organism evidence="2 3">
    <name type="scientific">Parthenolecanium corni</name>
    <dbReference type="NCBI Taxonomy" id="536013"/>
    <lineage>
        <taxon>Eukaryota</taxon>
        <taxon>Metazoa</taxon>
        <taxon>Ecdysozoa</taxon>
        <taxon>Arthropoda</taxon>
        <taxon>Hexapoda</taxon>
        <taxon>Insecta</taxon>
        <taxon>Pterygota</taxon>
        <taxon>Neoptera</taxon>
        <taxon>Paraneoptera</taxon>
        <taxon>Hemiptera</taxon>
        <taxon>Sternorrhyncha</taxon>
        <taxon>Coccoidea</taxon>
        <taxon>Coccidae</taxon>
        <taxon>Parthenolecanium</taxon>
    </lineage>
</organism>
<gene>
    <name evidence="2" type="ORF">V9T40_013611</name>
</gene>
<feature type="compositionally biased region" description="Low complexity" evidence="1">
    <location>
        <begin position="50"/>
        <end position="73"/>
    </location>
</feature>
<feature type="compositionally biased region" description="Basic and acidic residues" evidence="1">
    <location>
        <begin position="97"/>
        <end position="109"/>
    </location>
</feature>
<evidence type="ECO:0000313" key="3">
    <source>
        <dbReference type="Proteomes" id="UP001367676"/>
    </source>
</evidence>
<keyword evidence="3" id="KW-1185">Reference proteome</keyword>